<keyword evidence="1" id="KW-0812">Transmembrane</keyword>
<keyword evidence="1" id="KW-0472">Membrane</keyword>
<keyword evidence="1" id="KW-1133">Transmembrane helix</keyword>
<protein>
    <recommendedName>
        <fullName evidence="4">Transmembrane protein</fullName>
    </recommendedName>
</protein>
<name>A0A1I1U6S2_9BURK</name>
<organism evidence="2 3">
    <name type="scientific">Paracidovorax konjaci</name>
    <dbReference type="NCBI Taxonomy" id="32040"/>
    <lineage>
        <taxon>Bacteria</taxon>
        <taxon>Pseudomonadati</taxon>
        <taxon>Pseudomonadota</taxon>
        <taxon>Betaproteobacteria</taxon>
        <taxon>Burkholderiales</taxon>
        <taxon>Comamonadaceae</taxon>
        <taxon>Paracidovorax</taxon>
    </lineage>
</organism>
<accession>A0A1I1U6S2</accession>
<dbReference type="InterPro" id="IPR022064">
    <property type="entry name" value="DUF3619"/>
</dbReference>
<gene>
    <name evidence="2" type="ORF">SAMN04489710_104286</name>
</gene>
<dbReference type="Pfam" id="PF12279">
    <property type="entry name" value="DUF3619"/>
    <property type="match status" value="1"/>
</dbReference>
<dbReference type="RefSeq" id="WP_092950884.1">
    <property type="nucleotide sequence ID" value="NZ_FOMQ01000004.1"/>
</dbReference>
<evidence type="ECO:0008006" key="4">
    <source>
        <dbReference type="Google" id="ProtNLM"/>
    </source>
</evidence>
<dbReference type="AlphaFoldDB" id="A0A1I1U6S2"/>
<dbReference type="OrthoDB" id="8562153at2"/>
<evidence type="ECO:0000313" key="2">
    <source>
        <dbReference type="EMBL" id="SFD65268.1"/>
    </source>
</evidence>
<reference evidence="3" key="1">
    <citation type="submission" date="2016-10" db="EMBL/GenBank/DDBJ databases">
        <authorList>
            <person name="Varghese N."/>
            <person name="Submissions S."/>
        </authorList>
    </citation>
    <scope>NUCLEOTIDE SEQUENCE [LARGE SCALE GENOMIC DNA]</scope>
    <source>
        <strain evidence="3">DSM 7481</strain>
    </source>
</reference>
<sequence length="154" mass="16263">MNSSPQTLSTSEAAAERFARRLTARLSEGTAEMPYDFSERLRAARVQAVARRKKVAAVPVRQAAAATTVLGRGSSASLGWGGEGGNWWRALVSAIPLTALLVGLVVINVAQDEKGVNEVAEVDAALLTDDLPPSAYADPGFLQFLKTSAQAPNR</sequence>
<keyword evidence="3" id="KW-1185">Reference proteome</keyword>
<evidence type="ECO:0000313" key="3">
    <source>
        <dbReference type="Proteomes" id="UP000199517"/>
    </source>
</evidence>
<proteinExistence type="predicted"/>
<dbReference type="STRING" id="32040.SAMN04489710_104286"/>
<dbReference type="Proteomes" id="UP000199517">
    <property type="component" value="Unassembled WGS sequence"/>
</dbReference>
<feature type="transmembrane region" description="Helical" evidence="1">
    <location>
        <begin position="87"/>
        <end position="107"/>
    </location>
</feature>
<dbReference type="EMBL" id="FOMQ01000004">
    <property type="protein sequence ID" value="SFD65268.1"/>
    <property type="molecule type" value="Genomic_DNA"/>
</dbReference>
<evidence type="ECO:0000256" key="1">
    <source>
        <dbReference type="SAM" id="Phobius"/>
    </source>
</evidence>